<dbReference type="GO" id="GO:0006355">
    <property type="term" value="P:regulation of DNA-templated transcription"/>
    <property type="evidence" value="ECO:0007669"/>
    <property type="project" value="InterPro"/>
</dbReference>
<accession>A0A8S4G2H0</accession>
<dbReference type="Proteomes" id="UP000653454">
    <property type="component" value="Unassembled WGS sequence"/>
</dbReference>
<dbReference type="Gene3D" id="2.60.40.1970">
    <property type="entry name" value="YEATS domain"/>
    <property type="match status" value="1"/>
</dbReference>
<sequence>MAKNTRGKISYDPCLHVRARRRGAPPAAAGPVLRAVSALLHASYAPGHIVHHDKPPFHISRRGWGEFPARVTLHFALPERNPPATVDHPVTLDKNYTGVQTLGAETIVDVWLYSNEEMLKYEYTDDIETPLAIENIKTEVKEETEATDNTQPTDPIDTNKQLDSWLDFFKNDNTELDVDEMIIKAVKKECNIDNLIGSTEDKTLETICGSLNTDNLQIANNTDLETKIKQELIEDTVVHNEPVVTETNLTNHVKMEVDEEVPSAILNQPTTPKKRIMKYMDPNTGKIYYLEMDRNLDLSKVQEIVINSKGNTKTAKISPIRSNGLKNVRRTPKKSMSLLKPEINNQLKTEKKEKVVTKLKRDVFKHLQNDHCYLGHKYAKTMFGNDTVLPDDNNSLETVKDVGVASQVTEEAENKLCLYEKLCDAVKRFSCVRVAVNYLLRKIPLICETKEVDFYKNLPFVAESEDWYWKLDFSKRRNIEWSRAKTIQKILLQHSNLKDSVWRTKQILLFSRLHGYYPIRQERHSISEYNVEEWTSWNDVENTRKLEADIKETYPNFANSLTLFNPSDFISNDENTELVDLTEADEVVDIVNDVPVTVKKEVLPETNNLEVLPVQNEDERLMFMFIERKCADIGIELRNEDVGNGYSYSAVHAVILSAVKSFAEELLRSALAGRLTGDRTSADPPLPVWTRWVVQIITSYL</sequence>
<gene>
    <name evidence="4" type="ORF">PLXY2_LOCUS11872</name>
</gene>
<keyword evidence="1 2" id="KW-0539">Nucleus</keyword>
<evidence type="ECO:0000256" key="2">
    <source>
        <dbReference type="PROSITE-ProRule" id="PRU00376"/>
    </source>
</evidence>
<dbReference type="PROSITE" id="PS51037">
    <property type="entry name" value="YEATS"/>
    <property type="match status" value="1"/>
</dbReference>
<organism evidence="4 5">
    <name type="scientific">Plutella xylostella</name>
    <name type="common">Diamondback moth</name>
    <name type="synonym">Plutella maculipennis</name>
    <dbReference type="NCBI Taxonomy" id="51655"/>
    <lineage>
        <taxon>Eukaryota</taxon>
        <taxon>Metazoa</taxon>
        <taxon>Ecdysozoa</taxon>
        <taxon>Arthropoda</taxon>
        <taxon>Hexapoda</taxon>
        <taxon>Insecta</taxon>
        <taxon>Pterygota</taxon>
        <taxon>Neoptera</taxon>
        <taxon>Endopterygota</taxon>
        <taxon>Lepidoptera</taxon>
        <taxon>Glossata</taxon>
        <taxon>Ditrysia</taxon>
        <taxon>Yponomeutoidea</taxon>
        <taxon>Plutellidae</taxon>
        <taxon>Plutella</taxon>
    </lineage>
</organism>
<comment type="caution">
    <text evidence="4">The sequence shown here is derived from an EMBL/GenBank/DDBJ whole genome shotgun (WGS) entry which is preliminary data.</text>
</comment>
<dbReference type="Pfam" id="PF03366">
    <property type="entry name" value="YEATS"/>
    <property type="match status" value="1"/>
</dbReference>
<dbReference type="InterPro" id="IPR055127">
    <property type="entry name" value="YEATS2_3HBD"/>
</dbReference>
<dbReference type="GO" id="GO:0005634">
    <property type="term" value="C:nucleus"/>
    <property type="evidence" value="ECO:0007669"/>
    <property type="project" value="UniProtKB-SubCell"/>
</dbReference>
<dbReference type="InterPro" id="IPR005033">
    <property type="entry name" value="YEATS"/>
</dbReference>
<dbReference type="EMBL" id="CAJHNJ030000065">
    <property type="protein sequence ID" value="CAG9133637.1"/>
    <property type="molecule type" value="Genomic_DNA"/>
</dbReference>
<proteinExistence type="predicted"/>
<name>A0A8S4G2H0_PLUXY</name>
<dbReference type="AlphaFoldDB" id="A0A8S4G2H0"/>
<feature type="domain" description="YEATS" evidence="3">
    <location>
        <begin position="1"/>
        <end position="143"/>
    </location>
</feature>
<evidence type="ECO:0000256" key="1">
    <source>
        <dbReference type="ARBA" id="ARBA00023242"/>
    </source>
</evidence>
<dbReference type="InterPro" id="IPR038704">
    <property type="entry name" value="YEAST_sf"/>
</dbReference>
<keyword evidence="5" id="KW-1185">Reference proteome</keyword>
<reference evidence="4" key="1">
    <citation type="submission" date="2020-11" db="EMBL/GenBank/DDBJ databases">
        <authorList>
            <person name="Whiteford S."/>
        </authorList>
    </citation>
    <scope>NUCLEOTIDE SEQUENCE</scope>
</reference>
<evidence type="ECO:0000313" key="4">
    <source>
        <dbReference type="EMBL" id="CAG9133637.1"/>
    </source>
</evidence>
<evidence type="ECO:0000313" key="5">
    <source>
        <dbReference type="Proteomes" id="UP000653454"/>
    </source>
</evidence>
<comment type="subcellular location">
    <subcellularLocation>
        <location evidence="2">Nucleus</location>
    </subcellularLocation>
</comment>
<dbReference type="InterPro" id="IPR055129">
    <property type="entry name" value="YEATS_dom"/>
</dbReference>
<protein>
    <submittedName>
        <fullName evidence="4">(diamondback moth) hypothetical protein</fullName>
    </submittedName>
</protein>
<dbReference type="Pfam" id="PF22951">
    <property type="entry name" value="3HBD"/>
    <property type="match status" value="1"/>
</dbReference>
<evidence type="ECO:0000259" key="3">
    <source>
        <dbReference type="PROSITE" id="PS51037"/>
    </source>
</evidence>
<dbReference type="PANTHER" id="PTHR23195">
    <property type="entry name" value="YEATS DOMAIN"/>
    <property type="match status" value="1"/>
</dbReference>